<evidence type="ECO:0000256" key="5">
    <source>
        <dbReference type="ARBA" id="ARBA00022729"/>
    </source>
</evidence>
<dbReference type="InterPro" id="IPR041084">
    <property type="entry name" value="Ncstrn_small"/>
</dbReference>
<keyword evidence="5 11" id="KW-0732">Signal</keyword>
<feature type="chain" id="PRO_5043396575" description="Nicastrin" evidence="11">
    <location>
        <begin position="37"/>
        <end position="690"/>
    </location>
</feature>
<dbReference type="PANTHER" id="PTHR21092">
    <property type="entry name" value="NICASTRIN"/>
    <property type="match status" value="1"/>
</dbReference>
<name>A0AAW1P8H4_9CHLO</name>
<evidence type="ECO:0000256" key="8">
    <source>
        <dbReference type="ARBA" id="ARBA00023136"/>
    </source>
</evidence>
<protein>
    <recommendedName>
        <fullName evidence="3">Nicastrin</fullName>
    </recommendedName>
</protein>
<evidence type="ECO:0000313" key="13">
    <source>
        <dbReference type="EMBL" id="KAK9804658.1"/>
    </source>
</evidence>
<evidence type="ECO:0000256" key="1">
    <source>
        <dbReference type="ARBA" id="ARBA00004479"/>
    </source>
</evidence>
<accession>A0AAW1P8H4</accession>
<keyword evidence="9" id="KW-0325">Glycoprotein</keyword>
<dbReference type="InterPro" id="IPR008710">
    <property type="entry name" value="Nicastrin"/>
</dbReference>
<gene>
    <name evidence="13" type="ORF">WJX73_005957</name>
</gene>
<dbReference type="Pfam" id="PF18266">
    <property type="entry name" value="Ncstrn_small"/>
    <property type="match status" value="1"/>
</dbReference>
<evidence type="ECO:0000256" key="3">
    <source>
        <dbReference type="ARBA" id="ARBA00015303"/>
    </source>
</evidence>
<feature type="domain" description="Nicastrin small lobe" evidence="12">
    <location>
        <begin position="60"/>
        <end position="203"/>
    </location>
</feature>
<proteinExistence type="inferred from homology"/>
<evidence type="ECO:0000256" key="7">
    <source>
        <dbReference type="ARBA" id="ARBA00022989"/>
    </source>
</evidence>
<dbReference type="GO" id="GO:0016485">
    <property type="term" value="P:protein processing"/>
    <property type="evidence" value="ECO:0007669"/>
    <property type="project" value="InterPro"/>
</dbReference>
<comment type="caution">
    <text evidence="13">The sequence shown here is derived from an EMBL/GenBank/DDBJ whole genome shotgun (WGS) entry which is preliminary data.</text>
</comment>
<keyword evidence="14" id="KW-1185">Reference proteome</keyword>
<dbReference type="GO" id="GO:0005886">
    <property type="term" value="C:plasma membrane"/>
    <property type="evidence" value="ECO:0007669"/>
    <property type="project" value="TreeGrafter"/>
</dbReference>
<evidence type="ECO:0000256" key="6">
    <source>
        <dbReference type="ARBA" id="ARBA00022976"/>
    </source>
</evidence>
<evidence type="ECO:0000256" key="10">
    <source>
        <dbReference type="SAM" id="Phobius"/>
    </source>
</evidence>
<evidence type="ECO:0000313" key="14">
    <source>
        <dbReference type="Proteomes" id="UP001465755"/>
    </source>
</evidence>
<dbReference type="Proteomes" id="UP001465755">
    <property type="component" value="Unassembled WGS sequence"/>
</dbReference>
<evidence type="ECO:0000256" key="2">
    <source>
        <dbReference type="ARBA" id="ARBA00007717"/>
    </source>
</evidence>
<comment type="similarity">
    <text evidence="2">Belongs to the nicastrin family.</text>
</comment>
<dbReference type="PANTHER" id="PTHR21092:SF0">
    <property type="entry name" value="NICASTRIN"/>
    <property type="match status" value="1"/>
</dbReference>
<dbReference type="AlphaFoldDB" id="A0AAW1P8H4"/>
<feature type="signal peptide" evidence="11">
    <location>
        <begin position="1"/>
        <end position="36"/>
    </location>
</feature>
<dbReference type="Gene3D" id="3.40.630.10">
    <property type="entry name" value="Zn peptidases"/>
    <property type="match status" value="1"/>
</dbReference>
<dbReference type="EMBL" id="JALJOQ010000048">
    <property type="protein sequence ID" value="KAK9804658.1"/>
    <property type="molecule type" value="Genomic_DNA"/>
</dbReference>
<keyword evidence="8 10" id="KW-0472">Membrane</keyword>
<organism evidence="13 14">
    <name type="scientific">Symbiochloris irregularis</name>
    <dbReference type="NCBI Taxonomy" id="706552"/>
    <lineage>
        <taxon>Eukaryota</taxon>
        <taxon>Viridiplantae</taxon>
        <taxon>Chlorophyta</taxon>
        <taxon>core chlorophytes</taxon>
        <taxon>Trebouxiophyceae</taxon>
        <taxon>Trebouxiales</taxon>
        <taxon>Trebouxiaceae</taxon>
        <taxon>Symbiochloris</taxon>
    </lineage>
</organism>
<keyword evidence="7 10" id="KW-1133">Transmembrane helix</keyword>
<dbReference type="GO" id="GO:0007219">
    <property type="term" value="P:Notch signaling pathway"/>
    <property type="evidence" value="ECO:0007669"/>
    <property type="project" value="UniProtKB-KW"/>
</dbReference>
<keyword evidence="6" id="KW-0914">Notch signaling pathway</keyword>
<evidence type="ECO:0000259" key="12">
    <source>
        <dbReference type="Pfam" id="PF18266"/>
    </source>
</evidence>
<dbReference type="Pfam" id="PF05450">
    <property type="entry name" value="Nicastrin"/>
    <property type="match status" value="1"/>
</dbReference>
<reference evidence="13 14" key="1">
    <citation type="journal article" date="2024" name="Nat. Commun.">
        <title>Phylogenomics reveals the evolutionary origins of lichenization in chlorophyte algae.</title>
        <authorList>
            <person name="Puginier C."/>
            <person name="Libourel C."/>
            <person name="Otte J."/>
            <person name="Skaloud P."/>
            <person name="Haon M."/>
            <person name="Grisel S."/>
            <person name="Petersen M."/>
            <person name="Berrin J.G."/>
            <person name="Delaux P.M."/>
            <person name="Dal Grande F."/>
            <person name="Keller J."/>
        </authorList>
    </citation>
    <scope>NUCLEOTIDE SEQUENCE [LARGE SCALE GENOMIC DNA]</scope>
    <source>
        <strain evidence="13 14">SAG 2036</strain>
    </source>
</reference>
<evidence type="ECO:0000256" key="9">
    <source>
        <dbReference type="ARBA" id="ARBA00023180"/>
    </source>
</evidence>
<evidence type="ECO:0000256" key="11">
    <source>
        <dbReference type="SAM" id="SignalP"/>
    </source>
</evidence>
<sequence length="690" mass="72580">MAGPGTGGTACARRTPGFLRIWRLLVSLCLLTGLHASPMLIDSVSRLSDLIYYKVGQPQSCIRLLNATAVVGCAAPSAEAPLRAYHGLPDPAQGPSTLIMQQAQLGDLATLAKSTAIGSVLVASEPDVKSNPASTFPLAELAPYAARGYQWNPAGQNLLEAAFPFSIMQLDGNATLEAQAGAVWNEDRGYAGGLHVGEADSTMQGTGNSARCIDKGTCLPLGAHSVLATLPRVPVSHIPPPEADLPIILVLAGMHANGLFHDLIQGADAPLSGLVAMLSAVQILGNATRDRSRDFTHRIVFAAMAAEPWGLMGSRKMLAELQRDGNSTRGLEMRLIEQVVEIGPVGRLSTQRPQLFVHRQLGSAFGDAMPIVQALQSASTAGSAQVEVTAASASNPGIPPSSLMAWLKANSSIAGAYIAEYDSAYTNAEVDTPQDTADKLWVEGIARTATIVARALAQLARGPDAPALQVDAEAVSQTVAALVDCLIRESPGLDCPLAHSTITRVNAPFQPRYPSVIRTLTCNDQDPNTKSDTARFLLNFLAAATSAGNATLANGTQAPCEPGAKPCQQGAVCYAYRSDQAPGAGNGQCLTTTARYVPSLSNRLSCKECGGGTCAWQVSDADPLSGQGFPPDPLWTESNWPDGGQSLRLFQRESAIHERWLLFIGFLLTAASCIAALGGQFVYARHCKRQ</sequence>
<feature type="transmembrane region" description="Helical" evidence="10">
    <location>
        <begin position="660"/>
        <end position="684"/>
    </location>
</feature>
<keyword evidence="4 10" id="KW-0812">Transmembrane</keyword>
<evidence type="ECO:0000256" key="4">
    <source>
        <dbReference type="ARBA" id="ARBA00022692"/>
    </source>
</evidence>
<dbReference type="SUPFAM" id="SSF53187">
    <property type="entry name" value="Zn-dependent exopeptidases"/>
    <property type="match status" value="1"/>
</dbReference>
<comment type="subcellular location">
    <subcellularLocation>
        <location evidence="1">Membrane</location>
        <topology evidence="1">Single-pass type I membrane protein</topology>
    </subcellularLocation>
</comment>